<evidence type="ECO:0000256" key="2">
    <source>
        <dbReference type="ARBA" id="ARBA00022679"/>
    </source>
</evidence>
<name>A0A383RKA4_PAEAL</name>
<dbReference type="InterPro" id="IPR036890">
    <property type="entry name" value="HATPase_C_sf"/>
</dbReference>
<dbReference type="SUPFAM" id="SSF55874">
    <property type="entry name" value="ATPase domain of HSP90 chaperone/DNA topoisomerase II/histidine kinase"/>
    <property type="match status" value="1"/>
</dbReference>
<feature type="transmembrane region" description="Helical" evidence="11">
    <location>
        <begin position="110"/>
        <end position="129"/>
    </location>
</feature>
<evidence type="ECO:0000259" key="13">
    <source>
        <dbReference type="PROSITE" id="PS50109"/>
    </source>
</evidence>
<keyword evidence="11" id="KW-0812">Transmembrane</keyword>
<accession>A0A383RKA4</accession>
<feature type="domain" description="Histidine kinase" evidence="13">
    <location>
        <begin position="192"/>
        <end position="380"/>
    </location>
</feature>
<evidence type="ECO:0000256" key="10">
    <source>
        <dbReference type="PROSITE-ProRule" id="PRU00169"/>
    </source>
</evidence>
<evidence type="ECO:0000256" key="1">
    <source>
        <dbReference type="ARBA" id="ARBA00022553"/>
    </source>
</evidence>
<feature type="modified residue" description="4-aspartylphosphate" evidence="10">
    <location>
        <position position="439"/>
    </location>
</feature>
<evidence type="ECO:0000256" key="8">
    <source>
        <dbReference type="ARBA" id="ARBA00023125"/>
    </source>
</evidence>
<evidence type="ECO:0000259" key="14">
    <source>
        <dbReference type="PROSITE" id="PS50110"/>
    </source>
</evidence>
<dbReference type="PROSITE" id="PS50109">
    <property type="entry name" value="HIS_KIN"/>
    <property type="match status" value="1"/>
</dbReference>
<dbReference type="GO" id="GO:0016020">
    <property type="term" value="C:membrane"/>
    <property type="evidence" value="ECO:0007669"/>
    <property type="project" value="InterPro"/>
</dbReference>
<evidence type="ECO:0000256" key="7">
    <source>
        <dbReference type="ARBA" id="ARBA00023015"/>
    </source>
</evidence>
<evidence type="ECO:0000256" key="9">
    <source>
        <dbReference type="ARBA" id="ARBA00023163"/>
    </source>
</evidence>
<evidence type="ECO:0000313" key="16">
    <source>
        <dbReference type="Proteomes" id="UP000304148"/>
    </source>
</evidence>
<dbReference type="RefSeq" id="WP_138188925.1">
    <property type="nucleotide sequence ID" value="NZ_LS992241.1"/>
</dbReference>
<dbReference type="PANTHER" id="PTHR43214">
    <property type="entry name" value="TWO-COMPONENT RESPONSE REGULATOR"/>
    <property type="match status" value="1"/>
</dbReference>
<dbReference type="InterPro" id="IPR000792">
    <property type="entry name" value="Tscrpt_reg_LuxR_C"/>
</dbReference>
<dbReference type="GO" id="GO:0046983">
    <property type="term" value="F:protein dimerization activity"/>
    <property type="evidence" value="ECO:0007669"/>
    <property type="project" value="InterPro"/>
</dbReference>
<dbReference type="Gene3D" id="3.40.50.2300">
    <property type="match status" value="1"/>
</dbReference>
<dbReference type="CDD" id="cd06170">
    <property type="entry name" value="LuxR_C_like"/>
    <property type="match status" value="1"/>
</dbReference>
<dbReference type="PANTHER" id="PTHR43214:SF24">
    <property type="entry name" value="TRANSCRIPTIONAL REGULATORY PROTEIN NARL-RELATED"/>
    <property type="match status" value="1"/>
</dbReference>
<organism evidence="15 16">
    <name type="scientific">Paenibacillus alvei</name>
    <name type="common">Bacillus alvei</name>
    <dbReference type="NCBI Taxonomy" id="44250"/>
    <lineage>
        <taxon>Bacteria</taxon>
        <taxon>Bacillati</taxon>
        <taxon>Bacillota</taxon>
        <taxon>Bacilli</taxon>
        <taxon>Bacillales</taxon>
        <taxon>Paenibacillaceae</taxon>
        <taxon>Paenibacillus</taxon>
    </lineage>
</organism>
<evidence type="ECO:0000256" key="4">
    <source>
        <dbReference type="ARBA" id="ARBA00022777"/>
    </source>
</evidence>
<keyword evidence="1 10" id="KW-0597">Phosphoprotein</keyword>
<keyword evidence="2" id="KW-0808">Transferase</keyword>
<dbReference type="Pfam" id="PF00196">
    <property type="entry name" value="GerE"/>
    <property type="match status" value="1"/>
</dbReference>
<dbReference type="Gene3D" id="1.20.5.1930">
    <property type="match status" value="1"/>
</dbReference>
<keyword evidence="3" id="KW-0547">Nucleotide-binding</keyword>
<feature type="transmembrane region" description="Helical" evidence="11">
    <location>
        <begin position="73"/>
        <end position="104"/>
    </location>
</feature>
<feature type="transmembrane region" description="Helical" evidence="11">
    <location>
        <begin position="141"/>
        <end position="159"/>
    </location>
</feature>
<dbReference type="CDD" id="cd17535">
    <property type="entry name" value="REC_NarL-like"/>
    <property type="match status" value="1"/>
</dbReference>
<dbReference type="PROSITE" id="PS50110">
    <property type="entry name" value="RESPONSE_REGULATORY"/>
    <property type="match status" value="1"/>
</dbReference>
<dbReference type="PROSITE" id="PS50043">
    <property type="entry name" value="HTH_LUXR_2"/>
    <property type="match status" value="1"/>
</dbReference>
<dbReference type="InterPro" id="IPR058245">
    <property type="entry name" value="NreC/VraR/RcsB-like_REC"/>
</dbReference>
<dbReference type="Pfam" id="PF07730">
    <property type="entry name" value="HisKA_3"/>
    <property type="match status" value="1"/>
</dbReference>
<feature type="transmembrane region" description="Helical" evidence="11">
    <location>
        <begin position="42"/>
        <end position="61"/>
    </location>
</feature>
<dbReference type="InterPro" id="IPR005467">
    <property type="entry name" value="His_kinase_dom"/>
</dbReference>
<keyword evidence="4" id="KW-0418">Kinase</keyword>
<evidence type="ECO:0000259" key="12">
    <source>
        <dbReference type="PROSITE" id="PS50043"/>
    </source>
</evidence>
<keyword evidence="7" id="KW-0805">Transcription regulation</keyword>
<feature type="domain" description="Response regulatory" evidence="14">
    <location>
        <begin position="388"/>
        <end position="504"/>
    </location>
</feature>
<dbReference type="GO" id="GO:0006355">
    <property type="term" value="P:regulation of DNA-templated transcription"/>
    <property type="evidence" value="ECO:0007669"/>
    <property type="project" value="InterPro"/>
</dbReference>
<keyword evidence="11" id="KW-0472">Membrane</keyword>
<dbReference type="SUPFAM" id="SSF46894">
    <property type="entry name" value="C-terminal effector domain of the bipartite response regulators"/>
    <property type="match status" value="1"/>
</dbReference>
<sequence length="604" mass="68266">MNIAIPWMKQRAWYDWAILVTRIYWLFSASVIVLAFREEFPHAMWMLCTLALFVYPLPLLLRFGRQWHMLVEILLVGVFSIWISAYLPLASWQFLMAAFVFGFLSSRNSLWWTAPLVVICIPFSLGIAVNSAMDEILLRYLPNNGLAYFLGFAFQLLALTHKQSLIIQEQNRVLEHHVTQVERLTLIEERSRLSHELHDTIGHTLTSIIMGLESMRPAIPKSHGEQYGEIIVRARKGLDGIRTHLHDLSPDQKDGTLSESIDQLSNDFYTSTGIKVKLRVLGTECPVTKHVSHCLYRCLQEALTNAVRHGQATSIDISLYFDEEWLRLHIEDNGQGMEQVQYGYGLSGMKDRLLALGGNLSIHSVLREGTVVICKAPLIMPAPNAAVRILIVDDQESILHSLHVLLTKHPEFEVVGAASNGRAALEQCERFRPDLVLMDVKMPKMDGITALQTMKQRWPDLKIAFLTTFPDVGQAMTALKHGANGYMLKSVHPKELIEAIKLINNGGTWIAEGIAEQVFAGMKQSRTSNIENSASHIQDNPYGLTQREHQVLHHLSLGLRYKSIAKKLFLSEGTVRNYCSILYSKLNVGNREEAVLKGKQENLC</sequence>
<evidence type="ECO:0000313" key="15">
    <source>
        <dbReference type="EMBL" id="SYX87283.1"/>
    </source>
</evidence>
<dbReference type="SUPFAM" id="SSF52172">
    <property type="entry name" value="CheY-like"/>
    <property type="match status" value="1"/>
</dbReference>
<dbReference type="InterPro" id="IPR001789">
    <property type="entry name" value="Sig_transdc_resp-reg_receiver"/>
</dbReference>
<keyword evidence="8 15" id="KW-0238">DNA-binding</keyword>
<dbReference type="EMBL" id="LS992241">
    <property type="protein sequence ID" value="SYX87283.1"/>
    <property type="molecule type" value="Genomic_DNA"/>
</dbReference>
<keyword evidence="5" id="KW-0067">ATP-binding</keyword>
<keyword evidence="6" id="KW-0902">Two-component regulatory system</keyword>
<dbReference type="CDD" id="cd16917">
    <property type="entry name" value="HATPase_UhpB-NarQ-NarX-like"/>
    <property type="match status" value="1"/>
</dbReference>
<dbReference type="Proteomes" id="UP000304148">
    <property type="component" value="Chromosome"/>
</dbReference>
<reference evidence="16" key="1">
    <citation type="submission" date="2018-08" db="EMBL/GenBank/DDBJ databases">
        <authorList>
            <person name="Chevrot R."/>
        </authorList>
    </citation>
    <scope>NUCLEOTIDE SEQUENCE [LARGE SCALE GENOMIC DNA]</scope>
</reference>
<keyword evidence="11" id="KW-1133">Transmembrane helix</keyword>
<dbReference type="SMART" id="SM00387">
    <property type="entry name" value="HATPase_c"/>
    <property type="match status" value="1"/>
</dbReference>
<dbReference type="PRINTS" id="PR00038">
    <property type="entry name" value="HTHLUXR"/>
</dbReference>
<evidence type="ECO:0000256" key="3">
    <source>
        <dbReference type="ARBA" id="ARBA00022741"/>
    </source>
</evidence>
<feature type="transmembrane region" description="Helical" evidence="11">
    <location>
        <begin position="12"/>
        <end position="36"/>
    </location>
</feature>
<dbReference type="SMART" id="SM00448">
    <property type="entry name" value="REC"/>
    <property type="match status" value="1"/>
</dbReference>
<dbReference type="InterPro" id="IPR011006">
    <property type="entry name" value="CheY-like_superfamily"/>
</dbReference>
<evidence type="ECO:0000256" key="11">
    <source>
        <dbReference type="SAM" id="Phobius"/>
    </source>
</evidence>
<dbReference type="SMART" id="SM00421">
    <property type="entry name" value="HTH_LUXR"/>
    <property type="match status" value="1"/>
</dbReference>
<dbReference type="Pfam" id="PF02518">
    <property type="entry name" value="HATPase_c"/>
    <property type="match status" value="1"/>
</dbReference>
<gene>
    <name evidence="15" type="ORF">PBLR_15713</name>
</gene>
<dbReference type="GO" id="GO:0005524">
    <property type="term" value="F:ATP binding"/>
    <property type="evidence" value="ECO:0007669"/>
    <property type="project" value="UniProtKB-KW"/>
</dbReference>
<dbReference type="InterPro" id="IPR003594">
    <property type="entry name" value="HATPase_dom"/>
</dbReference>
<dbReference type="InterPro" id="IPR039420">
    <property type="entry name" value="WalR-like"/>
</dbReference>
<evidence type="ECO:0000256" key="6">
    <source>
        <dbReference type="ARBA" id="ARBA00023012"/>
    </source>
</evidence>
<dbReference type="Pfam" id="PF00072">
    <property type="entry name" value="Response_reg"/>
    <property type="match status" value="1"/>
</dbReference>
<proteinExistence type="predicted"/>
<dbReference type="GO" id="GO:0000155">
    <property type="term" value="F:phosphorelay sensor kinase activity"/>
    <property type="evidence" value="ECO:0007669"/>
    <property type="project" value="InterPro"/>
</dbReference>
<dbReference type="GO" id="GO:0003677">
    <property type="term" value="F:DNA binding"/>
    <property type="evidence" value="ECO:0007669"/>
    <property type="project" value="UniProtKB-KW"/>
</dbReference>
<dbReference type="AlphaFoldDB" id="A0A383RKA4"/>
<dbReference type="Gene3D" id="3.30.565.10">
    <property type="entry name" value="Histidine kinase-like ATPase, C-terminal domain"/>
    <property type="match status" value="1"/>
</dbReference>
<feature type="domain" description="HTH luxR-type" evidence="12">
    <location>
        <begin position="536"/>
        <end position="602"/>
    </location>
</feature>
<evidence type="ECO:0000256" key="5">
    <source>
        <dbReference type="ARBA" id="ARBA00022840"/>
    </source>
</evidence>
<keyword evidence="9" id="KW-0804">Transcription</keyword>
<dbReference type="InterPro" id="IPR011712">
    <property type="entry name" value="Sig_transdc_His_kin_sub3_dim/P"/>
</dbReference>
<dbReference type="InterPro" id="IPR016032">
    <property type="entry name" value="Sig_transdc_resp-reg_C-effctor"/>
</dbReference>
<protein>
    <submittedName>
        <fullName evidence="15">DNA-binding response regulator, NarL/FixJ family, contains REC and HTH domains</fullName>
    </submittedName>
</protein>